<gene>
    <name evidence="3" type="ORF">EJB05_57550</name>
</gene>
<dbReference type="GO" id="GO:1900150">
    <property type="term" value="P:regulation of defense response to fungus"/>
    <property type="evidence" value="ECO:0007669"/>
    <property type="project" value="InterPro"/>
</dbReference>
<dbReference type="OrthoDB" id="2020426at2759"/>
<evidence type="ECO:0000259" key="2">
    <source>
        <dbReference type="Pfam" id="PF11331"/>
    </source>
</evidence>
<reference evidence="3 4" key="1">
    <citation type="journal article" date="2019" name="Sci. Rep.">
        <title>A high-quality genome of Eragrostis curvula grass provides insights into Poaceae evolution and supports new strategies to enhance forage quality.</title>
        <authorList>
            <person name="Carballo J."/>
            <person name="Santos B.A.C.M."/>
            <person name="Zappacosta D."/>
            <person name="Garbus I."/>
            <person name="Selva J.P."/>
            <person name="Gallo C.A."/>
            <person name="Diaz A."/>
            <person name="Albertini E."/>
            <person name="Caccamo M."/>
            <person name="Echenique V."/>
        </authorList>
    </citation>
    <scope>NUCLEOTIDE SEQUENCE [LARGE SCALE GENOMIC DNA]</scope>
    <source>
        <strain evidence="4">cv. Victoria</strain>
        <tissue evidence="3">Leaf</tissue>
    </source>
</reference>
<evidence type="ECO:0000256" key="1">
    <source>
        <dbReference type="SAM" id="MobiDB-lite"/>
    </source>
</evidence>
<evidence type="ECO:0000313" key="4">
    <source>
        <dbReference type="Proteomes" id="UP000324897"/>
    </source>
</evidence>
<dbReference type="InterPro" id="IPR021480">
    <property type="entry name" value="Zinc_ribbon_12"/>
</dbReference>
<feature type="compositionally biased region" description="Low complexity" evidence="1">
    <location>
        <begin position="362"/>
        <end position="371"/>
    </location>
</feature>
<protein>
    <recommendedName>
        <fullName evidence="2">Probable zinc-ribbon domain-containing protein</fullName>
    </recommendedName>
</protein>
<keyword evidence="4" id="KW-1185">Reference proteome</keyword>
<feature type="compositionally biased region" description="Basic and acidic residues" evidence="1">
    <location>
        <begin position="785"/>
        <end position="798"/>
    </location>
</feature>
<sequence>MEALSHPRALASALVVEAFRLGEVGNPALWDAMASQPKEMKYRRRARVPEPSEYGQCSERNSGALDWGALKQDPVELLRKLDEIRDQLTRSCELMGQPPQRHPMSRRAVSLRPSHAEPPPTGREPEYHRSRYAGRYGPSLAPSPYDQLRRQSSGRFRQYPERQWENSGFPQGGRHHSACQCPQCLQGQRAMPPEEHILMARYFAGQQGSFRYDRSQPISSELDRRSVASSLYSQHLSMSKRRVEYFRKKAESFCRPMKGAAPFVVCSSCCHLLQLPQGKCTSRKKSQVKCGSCSEIVTFKPKEVKVHPLITPSPVPVSKSVRSSNHRDSTNSGWYQHQDEDNFNFYKFQAHDSHRQKKDSADGSSPSSTASFGRTDSERGSNRSIQLKSMPAGRSRFSDNPKDILCQGDLDSQAAASIHCTVNPQGPILEDKQIDPFSSQRKDYNGREQIRNKGYERNTDCEANVRDERFDMKSIQKSKRGYAGGLEDEHSNQTQEKIGRQGKTGSPEDEIMGNRYKNEINSDVTGSLEDEGMIQKYDHNSSFRGQVVNKEYNRCVEKDSNDTLEGDSITKRCEQENTKDGELLHSDSKKAITSAKNRPFINGRTNSISRVSSEAEVDETHSSTAKNGDSSFFAGFLKKFSQSVDSAKVSINGHPISERALRKAEKKAGPVGPGSYWYDYRAGFWGVFGRECSGIIPPFIKEFNYPMPKDCAGGSTCVFVNGRELHQKDFDLLVGRGLPRLSGKSYSVEISGSVIDDTTGQKLRGLGKLAPTIEKMKRGFGMHVPEETKRRGKKEREAFGSASIRSEQGRASLSLFSGEAETAQIRVFGT</sequence>
<dbReference type="EMBL" id="RWGY01001056">
    <property type="protein sequence ID" value="TVT97178.1"/>
    <property type="molecule type" value="Genomic_DNA"/>
</dbReference>
<dbReference type="Proteomes" id="UP000324897">
    <property type="component" value="Unassembled WGS sequence"/>
</dbReference>
<feature type="region of interest" description="Disordered" evidence="1">
    <location>
        <begin position="603"/>
        <end position="624"/>
    </location>
</feature>
<dbReference type="InterPro" id="IPR040244">
    <property type="entry name" value="EDR4-like"/>
</dbReference>
<feature type="compositionally biased region" description="Polar residues" evidence="1">
    <location>
        <begin position="603"/>
        <end position="612"/>
    </location>
</feature>
<feature type="region of interest" description="Disordered" evidence="1">
    <location>
        <begin position="94"/>
        <end position="147"/>
    </location>
</feature>
<proteinExistence type="predicted"/>
<dbReference type="Gramene" id="TVT97178">
    <property type="protein sequence ID" value="TVT97178"/>
    <property type="gene ID" value="EJB05_57550"/>
</dbReference>
<comment type="caution">
    <text evidence="3">The sequence shown here is derived from an EMBL/GenBank/DDBJ whole genome shotgun (WGS) entry which is preliminary data.</text>
</comment>
<feature type="region of interest" description="Disordered" evidence="1">
    <location>
        <begin position="309"/>
        <end position="336"/>
    </location>
</feature>
<organism evidence="3 4">
    <name type="scientific">Eragrostis curvula</name>
    <name type="common">weeping love grass</name>
    <dbReference type="NCBI Taxonomy" id="38414"/>
    <lineage>
        <taxon>Eukaryota</taxon>
        <taxon>Viridiplantae</taxon>
        <taxon>Streptophyta</taxon>
        <taxon>Embryophyta</taxon>
        <taxon>Tracheophyta</taxon>
        <taxon>Spermatophyta</taxon>
        <taxon>Magnoliopsida</taxon>
        <taxon>Liliopsida</taxon>
        <taxon>Poales</taxon>
        <taxon>Poaceae</taxon>
        <taxon>PACMAD clade</taxon>
        <taxon>Chloridoideae</taxon>
        <taxon>Eragrostideae</taxon>
        <taxon>Eragrostidinae</taxon>
        <taxon>Eragrostis</taxon>
    </lineage>
</organism>
<dbReference type="PANTHER" id="PTHR31105:SF8">
    <property type="entry name" value="OS05G0586400 PROTEIN"/>
    <property type="match status" value="1"/>
</dbReference>
<accession>A0A5J9SEB8</accession>
<feature type="compositionally biased region" description="Basic and acidic residues" evidence="1">
    <location>
        <begin position="429"/>
        <end position="447"/>
    </location>
</feature>
<dbReference type="AlphaFoldDB" id="A0A5J9SEB8"/>
<dbReference type="PANTHER" id="PTHR31105">
    <property type="entry name" value="EXTRA-LARGE G-PROTEIN-LIKE"/>
    <property type="match status" value="1"/>
</dbReference>
<feature type="non-terminal residue" evidence="3">
    <location>
        <position position="1"/>
    </location>
</feature>
<feature type="region of interest" description="Disordered" evidence="1">
    <location>
        <begin position="785"/>
        <end position="808"/>
    </location>
</feature>
<feature type="region of interest" description="Disordered" evidence="1">
    <location>
        <begin position="425"/>
        <end position="447"/>
    </location>
</feature>
<feature type="compositionally biased region" description="Basic and acidic residues" evidence="1">
    <location>
        <begin position="351"/>
        <end position="361"/>
    </location>
</feature>
<feature type="domain" description="Probable zinc-ribbon" evidence="2">
    <location>
        <begin position="259"/>
        <end position="300"/>
    </location>
</feature>
<feature type="region of interest" description="Disordered" evidence="1">
    <location>
        <begin position="481"/>
        <end position="512"/>
    </location>
</feature>
<name>A0A5J9SEB8_9POAL</name>
<feature type="region of interest" description="Disordered" evidence="1">
    <location>
        <begin position="351"/>
        <end position="404"/>
    </location>
</feature>
<dbReference type="Pfam" id="PF11331">
    <property type="entry name" value="Zn_ribbon_12"/>
    <property type="match status" value="1"/>
</dbReference>
<evidence type="ECO:0000313" key="3">
    <source>
        <dbReference type="EMBL" id="TVT97178.1"/>
    </source>
</evidence>